<dbReference type="EMBL" id="JACHNU010000002">
    <property type="protein sequence ID" value="MBB4662688.1"/>
    <property type="molecule type" value="Genomic_DNA"/>
</dbReference>
<accession>A0A840IFB7</accession>
<proteinExistence type="predicted"/>
<dbReference type="GO" id="GO:0016887">
    <property type="term" value="F:ATP hydrolysis activity"/>
    <property type="evidence" value="ECO:0007669"/>
    <property type="project" value="InterPro"/>
</dbReference>
<evidence type="ECO:0000256" key="2">
    <source>
        <dbReference type="ARBA" id="ARBA00022737"/>
    </source>
</evidence>
<evidence type="ECO:0000256" key="1">
    <source>
        <dbReference type="ARBA" id="ARBA00022448"/>
    </source>
</evidence>
<keyword evidence="2" id="KW-0677">Repeat</keyword>
<evidence type="ECO:0000313" key="6">
    <source>
        <dbReference type="EMBL" id="MBB4662688.1"/>
    </source>
</evidence>
<dbReference type="PANTHER" id="PTHR43790">
    <property type="entry name" value="CARBOHYDRATE TRANSPORT ATP-BINDING PROTEIN MG119-RELATED"/>
    <property type="match status" value="1"/>
</dbReference>
<sequence>MAPVLEVRGLVKEYPGVKALKGVDFAVERGEVHCLLGPNGAGKSTLIKCVSGAVAPTAGEILLDGDPLPVGDPSASLRRGVATIYQELDLVDELTVAQSVFLAHEPRRGPFLDLERMRRDAAALLARLGHEAIDPRTKVRELRPAAQQVVSIARALSHDVRLLIMDEPSAILDDGEIETLFGVVRRLTADGVSVVYISHRLDEIRRIGDRVTVLTDGRTAATDLPAATPTDELVELMVGRAVEQLYPERPHASGEVVLDVRGVRRLPSVRAVSLQVRAGEVVGLGGLVGSGRTELLRLIYGLDAPQAGEVRVGGRRLPPGRPDRAIAAGLGLAPEDRKSQGLLLDWSLTKNVSLADLGRFERGLLSVRAERAAAREQLQRLRTVPADAERAVRELSGGNQQKVVLARWLLRSCRVLLLDEPTRGVDVATKAELYRVIGDLAAAGVAVLVVSSELGELVGICSRILVMREGETVFEVDGERASERELLRHAVAPTETADLIEEVT</sequence>
<dbReference type="Proteomes" id="UP000585272">
    <property type="component" value="Unassembled WGS sequence"/>
</dbReference>
<dbReference type="InterPro" id="IPR003439">
    <property type="entry name" value="ABC_transporter-like_ATP-bd"/>
</dbReference>
<dbReference type="InterPro" id="IPR050107">
    <property type="entry name" value="ABC_carbohydrate_import_ATPase"/>
</dbReference>
<dbReference type="PROSITE" id="PS00211">
    <property type="entry name" value="ABC_TRANSPORTER_1"/>
    <property type="match status" value="1"/>
</dbReference>
<comment type="caution">
    <text evidence="6">The sequence shown here is derived from an EMBL/GenBank/DDBJ whole genome shotgun (WGS) entry which is preliminary data.</text>
</comment>
<keyword evidence="1" id="KW-0813">Transport</keyword>
<reference evidence="6 7" key="1">
    <citation type="submission" date="2020-08" db="EMBL/GenBank/DDBJ databases">
        <title>Genomic Encyclopedia of Archaeal and Bacterial Type Strains, Phase II (KMG-II): from individual species to whole genera.</title>
        <authorList>
            <person name="Goeker M."/>
        </authorList>
    </citation>
    <scope>NUCLEOTIDE SEQUENCE [LARGE SCALE GENOMIC DNA]</scope>
    <source>
        <strain evidence="6 7">DSM 23288</strain>
    </source>
</reference>
<dbReference type="SUPFAM" id="SSF52540">
    <property type="entry name" value="P-loop containing nucleoside triphosphate hydrolases"/>
    <property type="match status" value="2"/>
</dbReference>
<evidence type="ECO:0000259" key="5">
    <source>
        <dbReference type="PROSITE" id="PS50893"/>
    </source>
</evidence>
<dbReference type="Gene3D" id="3.40.50.300">
    <property type="entry name" value="P-loop containing nucleotide triphosphate hydrolases"/>
    <property type="match status" value="2"/>
</dbReference>
<dbReference type="GO" id="GO:0005524">
    <property type="term" value="F:ATP binding"/>
    <property type="evidence" value="ECO:0007669"/>
    <property type="project" value="UniProtKB-KW"/>
</dbReference>
<name>A0A840IFB7_9ACTN</name>
<dbReference type="RefSeq" id="WP_183342054.1">
    <property type="nucleotide sequence ID" value="NZ_JACHNU010000002.1"/>
</dbReference>
<dbReference type="InterPro" id="IPR027417">
    <property type="entry name" value="P-loop_NTPase"/>
</dbReference>
<feature type="domain" description="ABC transporter" evidence="5">
    <location>
        <begin position="5"/>
        <end position="241"/>
    </location>
</feature>
<dbReference type="CDD" id="cd03215">
    <property type="entry name" value="ABC_Carb_Monos_II"/>
    <property type="match status" value="1"/>
</dbReference>
<dbReference type="SMART" id="SM00382">
    <property type="entry name" value="AAA"/>
    <property type="match status" value="2"/>
</dbReference>
<dbReference type="AlphaFoldDB" id="A0A840IFB7"/>
<keyword evidence="4 6" id="KW-0067">ATP-binding</keyword>
<keyword evidence="3" id="KW-0547">Nucleotide-binding</keyword>
<evidence type="ECO:0000256" key="4">
    <source>
        <dbReference type="ARBA" id="ARBA00022840"/>
    </source>
</evidence>
<dbReference type="CDD" id="cd03216">
    <property type="entry name" value="ABC_Carb_Monos_I"/>
    <property type="match status" value="1"/>
</dbReference>
<dbReference type="PANTHER" id="PTHR43790:SF9">
    <property type="entry name" value="GALACTOFURANOSE TRANSPORTER ATP-BINDING PROTEIN YTFR"/>
    <property type="match status" value="1"/>
</dbReference>
<dbReference type="InterPro" id="IPR003593">
    <property type="entry name" value="AAA+_ATPase"/>
</dbReference>
<organism evidence="6 7">
    <name type="scientific">Conexibacter arvalis</name>
    <dbReference type="NCBI Taxonomy" id="912552"/>
    <lineage>
        <taxon>Bacteria</taxon>
        <taxon>Bacillati</taxon>
        <taxon>Actinomycetota</taxon>
        <taxon>Thermoleophilia</taxon>
        <taxon>Solirubrobacterales</taxon>
        <taxon>Conexibacteraceae</taxon>
        <taxon>Conexibacter</taxon>
    </lineage>
</organism>
<keyword evidence="7" id="KW-1185">Reference proteome</keyword>
<protein>
    <submittedName>
        <fullName evidence="6">Ribose transport system ATP-binding protein</fullName>
    </submittedName>
</protein>
<evidence type="ECO:0000313" key="7">
    <source>
        <dbReference type="Proteomes" id="UP000585272"/>
    </source>
</evidence>
<evidence type="ECO:0000256" key="3">
    <source>
        <dbReference type="ARBA" id="ARBA00022741"/>
    </source>
</evidence>
<gene>
    <name evidence="6" type="ORF">BDZ31_002274</name>
</gene>
<dbReference type="Pfam" id="PF00005">
    <property type="entry name" value="ABC_tran"/>
    <property type="match status" value="2"/>
</dbReference>
<dbReference type="InterPro" id="IPR017871">
    <property type="entry name" value="ABC_transporter-like_CS"/>
</dbReference>
<dbReference type="PROSITE" id="PS50893">
    <property type="entry name" value="ABC_TRANSPORTER_2"/>
    <property type="match status" value="2"/>
</dbReference>
<feature type="domain" description="ABC transporter" evidence="5">
    <location>
        <begin position="252"/>
        <end position="494"/>
    </location>
</feature>